<dbReference type="AlphaFoldDB" id="A0A3B3VTI9"/>
<dbReference type="GO" id="GO:0005886">
    <property type="term" value="C:plasma membrane"/>
    <property type="evidence" value="ECO:0007669"/>
    <property type="project" value="TreeGrafter"/>
</dbReference>
<keyword evidence="3" id="KW-1185">Reference proteome</keyword>
<feature type="domain" description="TRPM SLOG" evidence="1">
    <location>
        <begin position="1"/>
        <end position="197"/>
    </location>
</feature>
<organism evidence="2 3">
    <name type="scientific">Poecilia latipinna</name>
    <name type="common">sailfin molly</name>
    <dbReference type="NCBI Taxonomy" id="48699"/>
    <lineage>
        <taxon>Eukaryota</taxon>
        <taxon>Metazoa</taxon>
        <taxon>Chordata</taxon>
        <taxon>Craniata</taxon>
        <taxon>Vertebrata</taxon>
        <taxon>Euteleostomi</taxon>
        <taxon>Actinopterygii</taxon>
        <taxon>Neopterygii</taxon>
        <taxon>Teleostei</taxon>
        <taxon>Neoteleostei</taxon>
        <taxon>Acanthomorphata</taxon>
        <taxon>Ovalentaria</taxon>
        <taxon>Atherinomorphae</taxon>
        <taxon>Cyprinodontiformes</taxon>
        <taxon>Poeciliidae</taxon>
        <taxon>Poeciliinae</taxon>
        <taxon>Poecilia</taxon>
    </lineage>
</organism>
<proteinExistence type="predicted"/>
<dbReference type="GO" id="GO:0005262">
    <property type="term" value="F:calcium channel activity"/>
    <property type="evidence" value="ECO:0007669"/>
    <property type="project" value="TreeGrafter"/>
</dbReference>
<dbReference type="PANTHER" id="PTHR13800">
    <property type="entry name" value="TRANSIENT RECEPTOR POTENTIAL CATION CHANNEL, SUBFAMILY M, MEMBER 6"/>
    <property type="match status" value="1"/>
</dbReference>
<evidence type="ECO:0000313" key="2">
    <source>
        <dbReference type="Ensembl" id="ENSPLAP00000028361.1"/>
    </source>
</evidence>
<protein>
    <recommendedName>
        <fullName evidence="1">TRPM SLOG domain-containing protein</fullName>
    </recommendedName>
</protein>
<dbReference type="Pfam" id="PF18139">
    <property type="entry name" value="LSDAT_euk"/>
    <property type="match status" value="1"/>
</dbReference>
<evidence type="ECO:0000259" key="1">
    <source>
        <dbReference type="Pfam" id="PF18139"/>
    </source>
</evidence>
<name>A0A3B3VTI9_9TELE</name>
<reference evidence="2" key="1">
    <citation type="submission" date="2025-08" db="UniProtKB">
        <authorList>
            <consortium name="Ensembl"/>
        </authorList>
    </citation>
    <scope>IDENTIFICATION</scope>
</reference>
<dbReference type="GeneTree" id="ENSGT00940000155024"/>
<reference evidence="2" key="2">
    <citation type="submission" date="2025-09" db="UniProtKB">
        <authorList>
            <consortium name="Ensembl"/>
        </authorList>
    </citation>
    <scope>IDENTIFICATION</scope>
</reference>
<evidence type="ECO:0000313" key="3">
    <source>
        <dbReference type="Proteomes" id="UP000261500"/>
    </source>
</evidence>
<dbReference type="InterPro" id="IPR050927">
    <property type="entry name" value="TRPM"/>
</dbReference>
<accession>A0A3B3VTI9</accession>
<dbReference type="PANTHER" id="PTHR13800:SF13">
    <property type="entry name" value="TRANSIENT RECEPTOR POTENTIAL CATION CHANNEL SUBFAMILY M MEMBER 1"/>
    <property type="match status" value="1"/>
</dbReference>
<dbReference type="Ensembl" id="ENSPLAT00000030180.1">
    <property type="protein sequence ID" value="ENSPLAP00000028361.1"/>
    <property type="gene ID" value="ENSPLAG00000017735.1"/>
</dbReference>
<dbReference type="InterPro" id="IPR041491">
    <property type="entry name" value="TRPM_SLOG"/>
</dbReference>
<sequence length="250" mass="27143">MVKEWQLELPTLLISVHGGLQNFDLPPKLKQVFGRGTGATLSSRVIRHVGDALKDHSSKSRGKVCAIGIAPWGIVENKEDLIGKDVTRPYQTMSNPLSKLSVLNSSHSHFILSDNGTTGKYGAEVRLRRQLEKHVSLQKINTRLGQGVPVVCLILEGGPNVISIVLESLKEEPPVPVVVCDGSGRASDIISFAHRYSGCVMMLKGCADTTFGGQRRILCTTTKSGGIMPISEELLLNSGVNLWFYSYASC</sequence>
<dbReference type="Proteomes" id="UP000261500">
    <property type="component" value="Unplaced"/>
</dbReference>